<reference evidence="1 2" key="1">
    <citation type="journal article" date="2013" name="Genome Announc.">
        <title>Complete Genome Sequence of the Thermophilic and Facultatively Chemolithoautotrophic Sulfate Reducer Archaeoglobus sulfaticallidus Strain PM70-1T.</title>
        <authorList>
            <person name="Stokke R."/>
            <person name="Hocking W.P."/>
            <person name="Steinsbu B.O."/>
            <person name="Steen I.H."/>
        </authorList>
    </citation>
    <scope>NUCLEOTIDE SEQUENCE [LARGE SCALE GENOMIC DNA]</scope>
    <source>
        <strain evidence="1">PM70-1</strain>
    </source>
</reference>
<proteinExistence type="predicted"/>
<evidence type="ECO:0000313" key="1">
    <source>
        <dbReference type="EMBL" id="AGK60915.1"/>
    </source>
</evidence>
<sequence length="230" mass="26324">MIYKEIDNIRKFREDRISKISVNETPVPLLEGAKVVLHLIPIDSINSSQIFDISELEDLSHKKSPMNCPGGKQRFNFDGFLTYCTDREGRFHSYVQFFRNGVVEAVDGLMLRQHGEEQVIPGEALEGELIKALRDYLSVLNALNVKPPIFVFVSLLGVSGYYMAHDKPLFLPEYESYVDRDTLLVPEVVVESYDIEPEKVLRPCFDSIWNACGYAKSLNYDENGEWTGKY</sequence>
<keyword evidence="2" id="KW-1185">Reference proteome</keyword>
<dbReference type="AlphaFoldDB" id="N0BL28"/>
<dbReference type="Proteomes" id="UP000013307">
    <property type="component" value="Chromosome"/>
</dbReference>
<dbReference type="GeneID" id="15392550"/>
<dbReference type="eggNOG" id="arCOG06163">
    <property type="taxonomic scope" value="Archaea"/>
</dbReference>
<dbReference type="RefSeq" id="WP_015590513.1">
    <property type="nucleotide sequence ID" value="NC_021169.1"/>
</dbReference>
<dbReference type="OrthoDB" id="359417at2157"/>
<dbReference type="STRING" id="387631.Asulf_00909"/>
<dbReference type="EMBL" id="CP005290">
    <property type="protein sequence ID" value="AGK60915.1"/>
    <property type="molecule type" value="Genomic_DNA"/>
</dbReference>
<protein>
    <submittedName>
        <fullName evidence="1">Uncharacterized protein</fullName>
    </submittedName>
</protein>
<evidence type="ECO:0000313" key="2">
    <source>
        <dbReference type="Proteomes" id="UP000013307"/>
    </source>
</evidence>
<name>N0BL28_9EURY</name>
<accession>N0BL28</accession>
<dbReference type="HOGENOM" id="CLU_1202574_0_0_2"/>
<dbReference type="KEGG" id="ast:Asulf_00909"/>
<gene>
    <name evidence="1" type="ORF">Asulf_00909</name>
</gene>
<organism evidence="1 2">
    <name type="scientific">Archaeoglobus sulfaticallidus PM70-1</name>
    <dbReference type="NCBI Taxonomy" id="387631"/>
    <lineage>
        <taxon>Archaea</taxon>
        <taxon>Methanobacteriati</taxon>
        <taxon>Methanobacteriota</taxon>
        <taxon>Archaeoglobi</taxon>
        <taxon>Archaeoglobales</taxon>
        <taxon>Archaeoglobaceae</taxon>
        <taxon>Archaeoglobus</taxon>
    </lineage>
</organism>